<organism evidence="8 9">
    <name type="scientific">Syntrophomonas zehnderi OL-4</name>
    <dbReference type="NCBI Taxonomy" id="690567"/>
    <lineage>
        <taxon>Bacteria</taxon>
        <taxon>Bacillati</taxon>
        <taxon>Bacillota</taxon>
        <taxon>Clostridia</taxon>
        <taxon>Eubacteriales</taxon>
        <taxon>Syntrophomonadaceae</taxon>
        <taxon>Syntrophomonas</taxon>
    </lineage>
</organism>
<evidence type="ECO:0000256" key="4">
    <source>
        <dbReference type="ARBA" id="ARBA00022989"/>
    </source>
</evidence>
<evidence type="ECO:0000256" key="6">
    <source>
        <dbReference type="SAM" id="Phobius"/>
    </source>
</evidence>
<evidence type="ECO:0000256" key="2">
    <source>
        <dbReference type="ARBA" id="ARBA00022475"/>
    </source>
</evidence>
<dbReference type="STRING" id="690567.2488"/>
<dbReference type="EMBL" id="CGIH01000049">
    <property type="protein sequence ID" value="CFY04843.1"/>
    <property type="molecule type" value="Genomic_DNA"/>
</dbReference>
<reference evidence="8 9" key="1">
    <citation type="submission" date="2015-03" db="EMBL/GenBank/DDBJ databases">
        <authorList>
            <person name="Murphy D."/>
        </authorList>
    </citation>
    <scope>NUCLEOTIDE SEQUENCE [LARGE SCALE GENOMIC DNA]</scope>
    <source>
        <strain evidence="8 9">OL-4</strain>
    </source>
</reference>
<dbReference type="SUPFAM" id="SSF81342">
    <property type="entry name" value="Transmembrane di-heme cytochromes"/>
    <property type="match status" value="1"/>
</dbReference>
<dbReference type="PANTHER" id="PTHR30485">
    <property type="entry name" value="NI/FE-HYDROGENASE 1 B-TYPE CYTOCHROME SUBUNIT"/>
    <property type="match status" value="1"/>
</dbReference>
<comment type="subcellular location">
    <subcellularLocation>
        <location evidence="1">Cell membrane</location>
        <topology evidence="1">Multi-pass membrane protein</topology>
    </subcellularLocation>
</comment>
<keyword evidence="5 6" id="KW-0472">Membrane</keyword>
<dbReference type="Gene3D" id="1.20.950.20">
    <property type="entry name" value="Transmembrane di-heme cytochromes, Chain C"/>
    <property type="match status" value="1"/>
</dbReference>
<evidence type="ECO:0000256" key="3">
    <source>
        <dbReference type="ARBA" id="ARBA00022692"/>
    </source>
</evidence>
<accession>A0A0E4GC03</accession>
<feature type="transmembrane region" description="Helical" evidence="6">
    <location>
        <begin position="120"/>
        <end position="141"/>
    </location>
</feature>
<protein>
    <submittedName>
        <fullName evidence="8">Di-haem cytochrome, transmembrane</fullName>
    </submittedName>
</protein>
<sequence length="236" mass="27077">MKIMRHNLAIRFTHWVTALSILVLFFSGFGQMPIYKRYYVDQLPGLGWSSDFLITLHIHYWAAAMLIFVVFYYAAYLSITKKWDIIPKKGDLRESMQIFAAILGLAEEPDSDKYLAEQRLAFVVTALSILVLIVTGIIKVYKNLPGNYLPPEVVFWTAQIHNLFTVILLLTIIAHLGAFLIKANRPLVASMFTGWISADYVRQRHGKWWSKLNLDLTDEQIDIPLSASAEENREVI</sequence>
<feature type="transmembrane region" description="Helical" evidence="6">
    <location>
        <begin position="58"/>
        <end position="79"/>
    </location>
</feature>
<evidence type="ECO:0000256" key="1">
    <source>
        <dbReference type="ARBA" id="ARBA00004651"/>
    </source>
</evidence>
<dbReference type="GO" id="GO:0022904">
    <property type="term" value="P:respiratory electron transport chain"/>
    <property type="evidence" value="ECO:0007669"/>
    <property type="project" value="InterPro"/>
</dbReference>
<keyword evidence="3 6" id="KW-0812">Transmembrane</keyword>
<feature type="domain" description="Cytochrome b561 bacterial/Ni-hydrogenase" evidence="7">
    <location>
        <begin position="5"/>
        <end position="194"/>
    </location>
</feature>
<gene>
    <name evidence="8" type="ORF">2488</name>
</gene>
<evidence type="ECO:0000313" key="8">
    <source>
        <dbReference type="EMBL" id="CFY04843.1"/>
    </source>
</evidence>
<dbReference type="InterPro" id="IPR051542">
    <property type="entry name" value="Hydrogenase_cytochrome"/>
</dbReference>
<evidence type="ECO:0000259" key="7">
    <source>
        <dbReference type="Pfam" id="PF01292"/>
    </source>
</evidence>
<dbReference type="AlphaFoldDB" id="A0A0E4GC03"/>
<evidence type="ECO:0000313" key="9">
    <source>
        <dbReference type="Proteomes" id="UP000045545"/>
    </source>
</evidence>
<dbReference type="GO" id="GO:0005886">
    <property type="term" value="C:plasma membrane"/>
    <property type="evidence" value="ECO:0007669"/>
    <property type="project" value="UniProtKB-SubCell"/>
</dbReference>
<dbReference type="GO" id="GO:0009055">
    <property type="term" value="F:electron transfer activity"/>
    <property type="evidence" value="ECO:0007669"/>
    <property type="project" value="InterPro"/>
</dbReference>
<evidence type="ECO:0000256" key="5">
    <source>
        <dbReference type="ARBA" id="ARBA00023136"/>
    </source>
</evidence>
<feature type="transmembrane region" description="Helical" evidence="6">
    <location>
        <begin position="12"/>
        <end position="34"/>
    </location>
</feature>
<dbReference type="InterPro" id="IPR011577">
    <property type="entry name" value="Cyt_b561_bac/Ni-Hgenase"/>
</dbReference>
<feature type="transmembrane region" description="Helical" evidence="6">
    <location>
        <begin position="161"/>
        <end position="181"/>
    </location>
</feature>
<dbReference type="RefSeq" id="WP_242847565.1">
    <property type="nucleotide sequence ID" value="NZ_CGIH01000049.1"/>
</dbReference>
<keyword evidence="4 6" id="KW-1133">Transmembrane helix</keyword>
<dbReference type="GO" id="GO:0020037">
    <property type="term" value="F:heme binding"/>
    <property type="evidence" value="ECO:0007669"/>
    <property type="project" value="TreeGrafter"/>
</dbReference>
<dbReference type="PANTHER" id="PTHR30485:SF1">
    <property type="entry name" value="CYTOCHROME YDHU-RELATED"/>
    <property type="match status" value="1"/>
</dbReference>
<name>A0A0E4GC03_9FIRM</name>
<keyword evidence="2" id="KW-1003">Cell membrane</keyword>
<keyword evidence="9" id="KW-1185">Reference proteome</keyword>
<dbReference type="Proteomes" id="UP000045545">
    <property type="component" value="Unassembled WGS sequence"/>
</dbReference>
<dbReference type="Pfam" id="PF01292">
    <property type="entry name" value="Ni_hydr_CYTB"/>
    <property type="match status" value="1"/>
</dbReference>
<dbReference type="InterPro" id="IPR016174">
    <property type="entry name" value="Di-haem_cyt_TM"/>
</dbReference>
<proteinExistence type="predicted"/>